<proteinExistence type="inferred from homology"/>
<protein>
    <recommendedName>
        <fullName evidence="4">Asp23/Gls24 family envelope stress response protein</fullName>
    </recommendedName>
</protein>
<name>I4EH76_9BACT</name>
<reference evidence="2 3" key="1">
    <citation type="journal article" date="2012" name="ISME J.">
        <title>Nitrification expanded: discovery, physiology and genomics of a nitrite-oxidizing bacterium from the phylum Chloroflexi.</title>
        <authorList>
            <person name="Sorokin D.Y."/>
            <person name="Lucker S."/>
            <person name="Vejmelkova D."/>
            <person name="Kostrikina N.A."/>
            <person name="Kleerebezem R."/>
            <person name="Rijpstra W.I."/>
            <person name="Damste J.S."/>
            <person name="Le Paslier D."/>
            <person name="Muyzer G."/>
            <person name="Wagner M."/>
            <person name="van Loosdrecht M.C."/>
            <person name="Daims H."/>
        </authorList>
    </citation>
    <scope>NUCLEOTIDE SEQUENCE [LARGE SCALE GENOMIC DNA]</scope>
    <source>
        <strain evidence="3">none</strain>
    </source>
</reference>
<evidence type="ECO:0000256" key="1">
    <source>
        <dbReference type="ARBA" id="ARBA00005721"/>
    </source>
</evidence>
<evidence type="ECO:0008006" key="4">
    <source>
        <dbReference type="Google" id="ProtNLM"/>
    </source>
</evidence>
<dbReference type="Proteomes" id="UP000004221">
    <property type="component" value="Unassembled WGS sequence"/>
</dbReference>
<dbReference type="InterPro" id="IPR005531">
    <property type="entry name" value="Asp23"/>
</dbReference>
<dbReference type="EMBL" id="CAGS01000226">
    <property type="protein sequence ID" value="CCF84038.1"/>
    <property type="molecule type" value="Genomic_DNA"/>
</dbReference>
<accession>I4EH76</accession>
<evidence type="ECO:0000313" key="2">
    <source>
        <dbReference type="EMBL" id="CCF84038.1"/>
    </source>
</evidence>
<keyword evidence="3" id="KW-1185">Reference proteome</keyword>
<comment type="caution">
    <text evidence="2">The sequence shown here is derived from an EMBL/GenBank/DDBJ whole genome shotgun (WGS) entry which is preliminary data.</text>
</comment>
<dbReference type="AlphaFoldDB" id="I4EH76"/>
<organism evidence="2 3">
    <name type="scientific">Nitrolancea hollandica Lb</name>
    <dbReference type="NCBI Taxonomy" id="1129897"/>
    <lineage>
        <taxon>Bacteria</taxon>
        <taxon>Pseudomonadati</taxon>
        <taxon>Thermomicrobiota</taxon>
        <taxon>Thermomicrobia</taxon>
        <taxon>Sphaerobacterales</taxon>
        <taxon>Sphaerobacterineae</taxon>
        <taxon>Sphaerobacteraceae</taxon>
        <taxon>Nitrolancea</taxon>
    </lineage>
</organism>
<evidence type="ECO:0000313" key="3">
    <source>
        <dbReference type="Proteomes" id="UP000004221"/>
    </source>
</evidence>
<sequence length="114" mass="11877">MMDQEKTAVSDIAVARAAAAAVTALPGVADLSPGKAAEIATYGPGETVRGVAVHRVDDAYVVDVHIIARYTPATNLQALANRVRRAVTGAVEQLGAGRIQRIDVTIDDLRGEEG</sequence>
<dbReference type="Pfam" id="PF03780">
    <property type="entry name" value="Asp23"/>
    <property type="match status" value="1"/>
</dbReference>
<gene>
    <name evidence="2" type="ORF">NITHO_3010019</name>
</gene>
<comment type="similarity">
    <text evidence="1">Belongs to the asp23 family.</text>
</comment>